<dbReference type="AlphaFoldDB" id="A0A0L0P0N4"/>
<organism evidence="1 2">
    <name type="scientific">Candidozyma auris</name>
    <name type="common">Yeast</name>
    <name type="synonym">Candida auris</name>
    <dbReference type="NCBI Taxonomy" id="498019"/>
    <lineage>
        <taxon>Eukaryota</taxon>
        <taxon>Fungi</taxon>
        <taxon>Dikarya</taxon>
        <taxon>Ascomycota</taxon>
        <taxon>Saccharomycotina</taxon>
        <taxon>Pichiomycetes</taxon>
        <taxon>Metschnikowiaceae</taxon>
        <taxon>Candidozyma</taxon>
    </lineage>
</organism>
<sequence>MVFVEHIRSTSPPRLPFCKYQQFSEILVSAIQRQRHQLQIVNVNFELISLSTQKAIIDRAPEQAKTAERLLGCEKCKIPRRLSQFNVNSVI</sequence>
<proteinExistence type="predicted"/>
<protein>
    <submittedName>
        <fullName evidence="1">Uncharacterized protein</fullName>
    </submittedName>
</protein>
<name>A0A0L0P0N4_CANAR</name>
<dbReference type="EMBL" id="LGST01000020">
    <property type="protein sequence ID" value="KND99992.1"/>
    <property type="molecule type" value="Genomic_DNA"/>
</dbReference>
<accession>A0A0L0P0N4</accession>
<dbReference type="VEuPathDB" id="FungiDB:QG37_02932"/>
<dbReference type="Proteomes" id="UP000037122">
    <property type="component" value="Unassembled WGS sequence"/>
</dbReference>
<evidence type="ECO:0000313" key="2">
    <source>
        <dbReference type="Proteomes" id="UP000037122"/>
    </source>
</evidence>
<reference evidence="2" key="1">
    <citation type="journal article" date="2015" name="BMC Genomics">
        <title>Draft genome of a commonly misdiagnosed multidrug resistant pathogen Candida auris.</title>
        <authorList>
            <person name="Chatterjee S."/>
            <person name="Alampalli S.V."/>
            <person name="Nageshan R.K."/>
            <person name="Chettiar S.T."/>
            <person name="Joshi S."/>
            <person name="Tatu U.S."/>
        </authorList>
    </citation>
    <scope>NUCLEOTIDE SEQUENCE [LARGE SCALE GENOMIC DNA]</scope>
    <source>
        <strain evidence="2">6684</strain>
    </source>
</reference>
<gene>
    <name evidence="1" type="ORF">QG37_02932</name>
</gene>
<evidence type="ECO:0000313" key="1">
    <source>
        <dbReference type="EMBL" id="KND99992.1"/>
    </source>
</evidence>
<comment type="caution">
    <text evidence="1">The sequence shown here is derived from an EMBL/GenBank/DDBJ whole genome shotgun (WGS) entry which is preliminary data.</text>
</comment>